<gene>
    <name evidence="1" type="ORF">BCD7_0067</name>
</gene>
<dbReference type="Proteomes" id="UP000006298">
    <property type="component" value="Segment"/>
</dbReference>
<protein>
    <submittedName>
        <fullName evidence="1">Uncharacterized protein</fullName>
    </submittedName>
</protein>
<reference evidence="1 2" key="1">
    <citation type="submission" date="2011-09" db="EMBL/GenBank/DDBJ databases">
        <title>Complete Genome Sequence of Bacillus cereus Bacteriophage BCD7.</title>
        <authorList>
            <person name="Lee J.-H."/>
            <person name="Shin H."/>
            <person name="Son B."/>
            <person name="Ryu S."/>
        </authorList>
    </citation>
    <scope>NUCLEOTIDE SEQUENCE [LARGE SCALE GENOMIC DNA]</scope>
</reference>
<dbReference type="GeneID" id="14011586"/>
<organism evidence="1 2">
    <name type="scientific">Bacillus phage BCD7</name>
    <dbReference type="NCBI Taxonomy" id="1136534"/>
    <lineage>
        <taxon>Viruses</taxon>
        <taxon>Duplodnaviria</taxon>
        <taxon>Heunggongvirae</taxon>
        <taxon>Uroviricota</taxon>
        <taxon>Caudoviricetes</taxon>
        <taxon>Becedseptimavirus</taxon>
        <taxon>Becedseptimavirus BCD7</taxon>
    </lineage>
</organism>
<dbReference type="EMBL" id="JN712910">
    <property type="protein sequence ID" value="AEZ50514.1"/>
    <property type="molecule type" value="Genomic_DNA"/>
</dbReference>
<proteinExistence type="predicted"/>
<sequence>MAVRKVKKANSAKKALEGKRVTKKVDIKEAGKTVNQVEIPGAKPPLMDGIIPNSTGKVPPAGFATIASGLGVTLNMDNYQSARLDVYIMRNVPDDEKVIQDEYEKMHKLVNAEIEAQSEAVFEMVEE</sequence>
<keyword evidence="2" id="KW-1185">Reference proteome</keyword>
<name>J9PV81_9CAUD</name>
<dbReference type="KEGG" id="vg:14011586"/>
<accession>J9PV81</accession>
<evidence type="ECO:0000313" key="1">
    <source>
        <dbReference type="EMBL" id="AEZ50514.1"/>
    </source>
</evidence>
<dbReference type="RefSeq" id="YP_007005918.1">
    <property type="nucleotide sequence ID" value="NC_019515.1"/>
</dbReference>
<evidence type="ECO:0000313" key="2">
    <source>
        <dbReference type="Proteomes" id="UP000006298"/>
    </source>
</evidence>